<dbReference type="Gene3D" id="2.120.10.30">
    <property type="entry name" value="TolB, C-terminal domain"/>
    <property type="match status" value="2"/>
</dbReference>
<dbReference type="EMBL" id="CP073078">
    <property type="protein sequence ID" value="QUD89110.1"/>
    <property type="molecule type" value="Genomic_DNA"/>
</dbReference>
<dbReference type="InterPro" id="IPR011042">
    <property type="entry name" value="6-blade_b-propeller_TolB-like"/>
</dbReference>
<dbReference type="RefSeq" id="WP_211939160.1">
    <property type="nucleotide sequence ID" value="NZ_CP073078.1"/>
</dbReference>
<dbReference type="PANTHER" id="PTHR42776:SF27">
    <property type="entry name" value="DIPEPTIDYL PEPTIDASE FAMILY MEMBER 6"/>
    <property type="match status" value="1"/>
</dbReference>
<dbReference type="Pfam" id="PF07676">
    <property type="entry name" value="PD40"/>
    <property type="match status" value="2"/>
</dbReference>
<dbReference type="Proteomes" id="UP000676409">
    <property type="component" value="Chromosome"/>
</dbReference>
<keyword evidence="2" id="KW-0645">Protease</keyword>
<dbReference type="Pfam" id="PF00326">
    <property type="entry name" value="Peptidase_S9"/>
    <property type="match status" value="1"/>
</dbReference>
<protein>
    <submittedName>
        <fullName evidence="5">S9 family peptidase</fullName>
    </submittedName>
</protein>
<evidence type="ECO:0000256" key="1">
    <source>
        <dbReference type="ARBA" id="ARBA00022801"/>
    </source>
</evidence>
<dbReference type="GO" id="GO:0004252">
    <property type="term" value="F:serine-type endopeptidase activity"/>
    <property type="evidence" value="ECO:0007669"/>
    <property type="project" value="TreeGrafter"/>
</dbReference>
<evidence type="ECO:0000256" key="2">
    <source>
        <dbReference type="ARBA" id="ARBA00022825"/>
    </source>
</evidence>
<organism evidence="5 6">
    <name type="scientific">Phenylobacterium montanum</name>
    <dbReference type="NCBI Taxonomy" id="2823693"/>
    <lineage>
        <taxon>Bacteria</taxon>
        <taxon>Pseudomonadati</taxon>
        <taxon>Pseudomonadota</taxon>
        <taxon>Alphaproteobacteria</taxon>
        <taxon>Caulobacterales</taxon>
        <taxon>Caulobacteraceae</taxon>
        <taxon>Phenylobacterium</taxon>
    </lineage>
</organism>
<dbReference type="KEGG" id="caul:KCG34_04275"/>
<accession>A0A975G1E1</accession>
<evidence type="ECO:0000259" key="4">
    <source>
        <dbReference type="Pfam" id="PF00930"/>
    </source>
</evidence>
<keyword evidence="1" id="KW-0378">Hydrolase</keyword>
<dbReference type="GO" id="GO:0006508">
    <property type="term" value="P:proteolysis"/>
    <property type="evidence" value="ECO:0007669"/>
    <property type="project" value="InterPro"/>
</dbReference>
<evidence type="ECO:0000313" key="5">
    <source>
        <dbReference type="EMBL" id="QUD89110.1"/>
    </source>
</evidence>
<dbReference type="InterPro" id="IPR011659">
    <property type="entry name" value="WD40"/>
</dbReference>
<feature type="domain" description="Dipeptidylpeptidase IV N-terminal" evidence="4">
    <location>
        <begin position="185"/>
        <end position="275"/>
    </location>
</feature>
<dbReference type="InterPro" id="IPR002469">
    <property type="entry name" value="Peptidase_S9B_N"/>
</dbReference>
<feature type="domain" description="Peptidase S9 prolyl oligopeptidase catalytic" evidence="3">
    <location>
        <begin position="463"/>
        <end position="669"/>
    </location>
</feature>
<sequence>MAGTAFGAALAASPEAPARTFQPLDLFQLQAVRDPEIAPDGRQVAYVRDAYDIMTDKAGHSIWLVDAASGAQVPLGGGGVAQTTPRWSPDGKRLAYVQVSDKGAAELYVRWVGAGASARIASLPQAPRTLAWSPDGRQIAFVMFTPGDPPSIGQAPPKPDGAHWAEPLQVIDTVQFRADDQGYLKPGHPQLYVVAADGGAIRQLTFGAFDDDAPISWTPDGRSLLFSANRGANWQREPLEANVYSVSVADGALTQLSHGFGPYGEPQASPDGKLVAFTGFEDKHVGYQNIELFVMDRDGKAAHSLTKSLDRSVDSPRWAADGKSVFVHYIDQGVGKVGRVGLDGHFETVAAGMNGGELDRPYSGGEYSVSQTGMVAFTQGAPDEPGDLALAHGGKTERLTRLNDGLFAGKALAKVEPLAVTSSFDKRSVGAWIVTPPDFDRAKKYPLILEIHGGPFASYGPVFGSEAQLLAAAGYVVVYANPRGSTSYGFDYADQINYTYPNHDYDDLMSVVDAAIAKGSVDPNNLFVMGGSGGGLLTAWIVGKTDRFRAAVSEKPVINWTSEVLTTDGAVSQAAYWFSKMPWEDQDQYWRRSPLSLVGAVKTPTMVMVGTEDMRTPHSEAEQFYEALKIRDVPTMMVRVPGASHESLAERPSQQAAEISAILAWFEKYRRPAGS</sequence>
<dbReference type="PANTHER" id="PTHR42776">
    <property type="entry name" value="SERINE PEPTIDASE S9 FAMILY MEMBER"/>
    <property type="match status" value="1"/>
</dbReference>
<dbReference type="SUPFAM" id="SSF53474">
    <property type="entry name" value="alpha/beta-Hydrolases"/>
    <property type="match status" value="1"/>
</dbReference>
<dbReference type="InterPro" id="IPR029058">
    <property type="entry name" value="AB_hydrolase_fold"/>
</dbReference>
<dbReference type="SUPFAM" id="SSF82171">
    <property type="entry name" value="DPP6 N-terminal domain-like"/>
    <property type="match status" value="1"/>
</dbReference>
<gene>
    <name evidence="5" type="ORF">KCG34_04275</name>
</gene>
<dbReference type="Pfam" id="PF00930">
    <property type="entry name" value="DPPIV_N"/>
    <property type="match status" value="1"/>
</dbReference>
<dbReference type="AlphaFoldDB" id="A0A975G1E1"/>
<evidence type="ECO:0000259" key="3">
    <source>
        <dbReference type="Pfam" id="PF00326"/>
    </source>
</evidence>
<evidence type="ECO:0000313" key="6">
    <source>
        <dbReference type="Proteomes" id="UP000676409"/>
    </source>
</evidence>
<keyword evidence="2" id="KW-0720">Serine protease</keyword>
<keyword evidence="6" id="KW-1185">Reference proteome</keyword>
<dbReference type="InterPro" id="IPR001375">
    <property type="entry name" value="Peptidase_S9_cat"/>
</dbReference>
<reference evidence="5" key="1">
    <citation type="submission" date="2021-04" db="EMBL/GenBank/DDBJ databases">
        <title>The complete genome sequence of Caulobacter sp. S6.</title>
        <authorList>
            <person name="Tang Y."/>
            <person name="Ouyang W."/>
            <person name="Liu Q."/>
            <person name="Huang B."/>
            <person name="Guo Z."/>
            <person name="Lei P."/>
        </authorList>
    </citation>
    <scope>NUCLEOTIDE SEQUENCE</scope>
    <source>
        <strain evidence="5">S6</strain>
    </source>
</reference>
<name>A0A975G1E1_9CAUL</name>
<dbReference type="Gene3D" id="3.40.50.1820">
    <property type="entry name" value="alpha/beta hydrolase"/>
    <property type="match status" value="1"/>
</dbReference>
<proteinExistence type="predicted"/>